<dbReference type="GO" id="GO:0005886">
    <property type="term" value="C:plasma membrane"/>
    <property type="evidence" value="ECO:0007669"/>
    <property type="project" value="UniProtKB-SubCell"/>
</dbReference>
<evidence type="ECO:0000256" key="4">
    <source>
        <dbReference type="ARBA" id="ARBA00022989"/>
    </source>
</evidence>
<keyword evidence="6" id="KW-0739">Sodium transport</keyword>
<feature type="transmembrane region" description="Helical" evidence="6">
    <location>
        <begin position="131"/>
        <end position="150"/>
    </location>
</feature>
<dbReference type="Proteomes" id="UP000237344">
    <property type="component" value="Unassembled WGS sequence"/>
</dbReference>
<comment type="subcellular location">
    <subcellularLocation>
        <location evidence="1">Cell inner membrane</location>
        <topology evidence="1">Multi-pass membrane protein</topology>
    </subcellularLocation>
    <subcellularLocation>
        <location evidence="6">Cell membrane</location>
        <topology evidence="6">Multi-pass membrane protein</topology>
    </subcellularLocation>
</comment>
<dbReference type="Gene3D" id="1.20.1530.10">
    <property type="entry name" value="Na+/H+ antiporter like domain"/>
    <property type="match status" value="1"/>
</dbReference>
<keyword evidence="3 6" id="KW-0812">Transmembrane</keyword>
<dbReference type="AlphaFoldDB" id="A0A2S3W3V2"/>
<dbReference type="OrthoDB" id="9808135at2"/>
<accession>A0A2S3W3V2</accession>
<comment type="caution">
    <text evidence="6">Lacks conserved residue(s) required for the propagation of feature annotation.</text>
</comment>
<evidence type="ECO:0000313" key="8">
    <source>
        <dbReference type="Proteomes" id="UP000237344"/>
    </source>
</evidence>
<dbReference type="Pfam" id="PF06965">
    <property type="entry name" value="Na_H_antiport_1"/>
    <property type="match status" value="1"/>
</dbReference>
<keyword evidence="5 6" id="KW-0472">Membrane</keyword>
<reference evidence="7 8" key="1">
    <citation type="submission" date="2018-01" db="EMBL/GenBank/DDBJ databases">
        <title>Draft Genome Sequence of Komagataeibacter maltaceti LMG 1529, a Vinegar Producing Acetic Acid Bacterium Isolated from Malt Vinegar Brewery Acetifiers.</title>
        <authorList>
            <person name="Zhang Q."/>
            <person name="Hollensteiner J."/>
            <person name="Poehlein A."/>
            <person name="Daniel R."/>
        </authorList>
    </citation>
    <scope>NUCLEOTIDE SEQUENCE [LARGE SCALE GENOMIC DNA]</scope>
    <source>
        <strain evidence="7 8">LMG 1529</strain>
    </source>
</reference>
<keyword evidence="8" id="KW-1185">Reference proteome</keyword>
<keyword evidence="2 6" id="KW-1003">Cell membrane</keyword>
<evidence type="ECO:0000256" key="6">
    <source>
        <dbReference type="HAMAP-Rule" id="MF_01844"/>
    </source>
</evidence>
<evidence type="ECO:0000256" key="2">
    <source>
        <dbReference type="ARBA" id="ARBA00022475"/>
    </source>
</evidence>
<dbReference type="InterPro" id="IPR004670">
    <property type="entry name" value="NhaA"/>
</dbReference>
<protein>
    <recommendedName>
        <fullName evidence="6">Na(+)/H(+) antiporter NhaA</fullName>
    </recommendedName>
    <alternativeName>
        <fullName evidence="6">Sodium/proton antiporter NhaA</fullName>
    </alternativeName>
</protein>
<dbReference type="GO" id="GO:0015385">
    <property type="term" value="F:sodium:proton antiporter activity"/>
    <property type="evidence" value="ECO:0007669"/>
    <property type="project" value="UniProtKB-UniRule"/>
</dbReference>
<evidence type="ECO:0000313" key="7">
    <source>
        <dbReference type="EMBL" id="POF63565.1"/>
    </source>
</evidence>
<name>A0A2S3W3V2_9PROT</name>
<comment type="caution">
    <text evidence="7">The sequence shown here is derived from an EMBL/GenBank/DDBJ whole genome shotgun (WGS) entry which is preliminary data.</text>
</comment>
<comment type="similarity">
    <text evidence="6">Belongs to the NhaA Na(+)/H(+) (TC 2.A.33) antiporter family.</text>
</comment>
<dbReference type="InterPro" id="IPR023171">
    <property type="entry name" value="Na/H_antiporter_dom_sf"/>
</dbReference>
<sequence length="390" mass="39388">MALSPTPVHPLRRFLASAAGGALALLLASLLGLGLANSPWADGYAALVTLPLRLPFAAARAPADLAAWVSDGLMTLFFLLVILEIRNDMASGHLSSARRIALPLLGAVGGMAVPALTYLALTWAHPDATRGWAIPVATDAAFTLPVILALGTRVAPAARAWLMALAIFDDLLGIVVIALFYGAPPCWPALAAAGVLTALMLGANRAGVRTLWCYAGGGVLLWGALLASGLHPTLAGVACGLCLPATPHAARATPAGTVARALSPVVTWGVLPLFGFLNMGVALPPPSALLAPVPLGIMAGLVIGKPVGVFGTTMLCAGLKVAPLPDGATPRMLCGLSLLCGIGFTISLFIAGLAFPAPGLLAATKAGILAGSAISALAGWLWLRLAPAPR</sequence>
<evidence type="ECO:0000256" key="1">
    <source>
        <dbReference type="ARBA" id="ARBA00004429"/>
    </source>
</evidence>
<feature type="transmembrane region" description="Helical" evidence="6">
    <location>
        <begin position="65"/>
        <end position="83"/>
    </location>
</feature>
<feature type="transmembrane region" description="Helical" evidence="6">
    <location>
        <begin position="262"/>
        <end position="283"/>
    </location>
</feature>
<gene>
    <name evidence="6 7" type="primary">nhaA</name>
    <name evidence="7" type="ORF">KMAL_07450</name>
</gene>
<comment type="catalytic activity">
    <reaction evidence="6">
        <text>Na(+)(in) + 2 H(+)(out) = Na(+)(out) + 2 H(+)(in)</text>
        <dbReference type="Rhea" id="RHEA:29251"/>
        <dbReference type="ChEBI" id="CHEBI:15378"/>
        <dbReference type="ChEBI" id="CHEBI:29101"/>
    </reaction>
</comment>
<dbReference type="HAMAP" id="MF_01844">
    <property type="entry name" value="NhaA"/>
    <property type="match status" value="1"/>
</dbReference>
<dbReference type="RefSeq" id="WP_110094421.1">
    <property type="nucleotide sequence ID" value="NZ_NKUE01000013.1"/>
</dbReference>
<feature type="transmembrane region" description="Helical" evidence="6">
    <location>
        <begin position="361"/>
        <end position="383"/>
    </location>
</feature>
<organism evidence="7 8">
    <name type="scientific">Novacetimonas maltaceti</name>
    <dbReference type="NCBI Taxonomy" id="1203393"/>
    <lineage>
        <taxon>Bacteria</taxon>
        <taxon>Pseudomonadati</taxon>
        <taxon>Pseudomonadota</taxon>
        <taxon>Alphaproteobacteria</taxon>
        <taxon>Acetobacterales</taxon>
        <taxon>Acetobacteraceae</taxon>
        <taxon>Novacetimonas</taxon>
    </lineage>
</organism>
<keyword evidence="6" id="KW-0915">Sodium</keyword>
<keyword evidence="6" id="KW-0050">Antiport</keyword>
<dbReference type="EMBL" id="POTC01000006">
    <property type="protein sequence ID" value="POF63565.1"/>
    <property type="molecule type" value="Genomic_DNA"/>
</dbReference>
<comment type="function">
    <text evidence="6">Na(+)/H(+) antiporter that extrudes sodium in exchange for external protons.</text>
</comment>
<dbReference type="GO" id="GO:0006885">
    <property type="term" value="P:regulation of pH"/>
    <property type="evidence" value="ECO:0007669"/>
    <property type="project" value="UniProtKB-UniRule"/>
</dbReference>
<keyword evidence="6" id="KW-0813">Transport</keyword>
<dbReference type="NCBIfam" id="TIGR00773">
    <property type="entry name" value="NhaA"/>
    <property type="match status" value="1"/>
</dbReference>
<feature type="transmembrane region" description="Helical" evidence="6">
    <location>
        <begin position="104"/>
        <end position="125"/>
    </location>
</feature>
<proteinExistence type="inferred from homology"/>
<feature type="transmembrane region" description="Helical" evidence="6">
    <location>
        <begin position="295"/>
        <end position="321"/>
    </location>
</feature>
<keyword evidence="4 6" id="KW-1133">Transmembrane helix</keyword>
<evidence type="ECO:0000256" key="3">
    <source>
        <dbReference type="ARBA" id="ARBA00022692"/>
    </source>
</evidence>
<feature type="transmembrane region" description="Helical" evidence="6">
    <location>
        <begin position="162"/>
        <end position="181"/>
    </location>
</feature>
<dbReference type="PANTHER" id="PTHR30341">
    <property type="entry name" value="SODIUM ION/PROTON ANTIPORTER NHAA-RELATED"/>
    <property type="match status" value="1"/>
</dbReference>
<keyword evidence="6" id="KW-0406">Ion transport</keyword>
<evidence type="ECO:0000256" key="5">
    <source>
        <dbReference type="ARBA" id="ARBA00023136"/>
    </source>
</evidence>
<dbReference type="PANTHER" id="PTHR30341:SF0">
    <property type="entry name" value="NA(+)_H(+) ANTIPORTER NHAA"/>
    <property type="match status" value="1"/>
</dbReference>
<feature type="transmembrane region" description="Helical" evidence="6">
    <location>
        <begin position="333"/>
        <end position="355"/>
    </location>
</feature>